<evidence type="ECO:0000259" key="1">
    <source>
        <dbReference type="PROSITE" id="PS51750"/>
    </source>
</evidence>
<dbReference type="PANTHER" id="PTHR36180:SF2">
    <property type="entry name" value="BRO FAMILY PROTEIN"/>
    <property type="match status" value="1"/>
</dbReference>
<name>A0A510VNJ2_9LACO</name>
<sequence length="103" mass="11724">MNQLQNFTFANKPVRTVQINGKPYFVGTDVANAIGYLNTSKAIRDHIKDKYKLTERIVLSGQLREVIVISEPGLYELASTSKLPNAEPFQDWIYEQVLPAIRK</sequence>
<evidence type="ECO:0000313" key="2">
    <source>
        <dbReference type="EMBL" id="GEK28487.1"/>
    </source>
</evidence>
<organism evidence="2 3">
    <name type="scientific">Furfurilactobacillus siliginis</name>
    <dbReference type="NCBI Taxonomy" id="348151"/>
    <lineage>
        <taxon>Bacteria</taxon>
        <taxon>Bacillati</taxon>
        <taxon>Bacillota</taxon>
        <taxon>Bacilli</taxon>
        <taxon>Lactobacillales</taxon>
        <taxon>Lactobacillaceae</taxon>
        <taxon>Furfurilactobacillus</taxon>
    </lineage>
</organism>
<dbReference type="PROSITE" id="PS51750">
    <property type="entry name" value="BRO_N"/>
    <property type="match status" value="1"/>
</dbReference>
<evidence type="ECO:0000313" key="3">
    <source>
        <dbReference type="Proteomes" id="UP000321429"/>
    </source>
</evidence>
<dbReference type="RefSeq" id="WP_307725029.1">
    <property type="nucleotide sequence ID" value="NZ_BJUD01000011.1"/>
</dbReference>
<reference evidence="2 3" key="1">
    <citation type="submission" date="2019-07" db="EMBL/GenBank/DDBJ databases">
        <title>Whole genome shotgun sequence of Lactobacillus siliginis NBRC 101315.</title>
        <authorList>
            <person name="Hosoyama A."/>
            <person name="Uohara A."/>
            <person name="Ohji S."/>
            <person name="Ichikawa N."/>
        </authorList>
    </citation>
    <scope>NUCLEOTIDE SEQUENCE [LARGE SCALE GENOMIC DNA]</scope>
    <source>
        <strain evidence="2 3">NBRC 101315</strain>
    </source>
</reference>
<dbReference type="SMART" id="SM01040">
    <property type="entry name" value="Bro-N"/>
    <property type="match status" value="1"/>
</dbReference>
<feature type="domain" description="Bro-N" evidence="1">
    <location>
        <begin position="1"/>
        <end position="103"/>
    </location>
</feature>
<dbReference type="PANTHER" id="PTHR36180">
    <property type="entry name" value="DNA-BINDING PROTEIN-RELATED-RELATED"/>
    <property type="match status" value="1"/>
</dbReference>
<proteinExistence type="predicted"/>
<dbReference type="InterPro" id="IPR003497">
    <property type="entry name" value="BRO_N_domain"/>
</dbReference>
<dbReference type="AlphaFoldDB" id="A0A510VNJ2"/>
<gene>
    <name evidence="2" type="ORF">LSI01_07980</name>
</gene>
<dbReference type="Pfam" id="PF02498">
    <property type="entry name" value="Bro-N"/>
    <property type="match status" value="1"/>
</dbReference>
<comment type="caution">
    <text evidence="2">The sequence shown here is derived from an EMBL/GenBank/DDBJ whole genome shotgun (WGS) entry which is preliminary data.</text>
</comment>
<dbReference type="Proteomes" id="UP000321429">
    <property type="component" value="Unassembled WGS sequence"/>
</dbReference>
<dbReference type="EMBL" id="BJUD01000011">
    <property type="protein sequence ID" value="GEK28487.1"/>
    <property type="molecule type" value="Genomic_DNA"/>
</dbReference>
<protein>
    <recommendedName>
        <fullName evidence="1">Bro-N domain-containing protein</fullName>
    </recommendedName>
</protein>
<accession>A0A510VNJ2</accession>